<keyword evidence="2" id="KW-1185">Reference proteome</keyword>
<gene>
    <name evidence="1" type="ORF">C8P67_12012</name>
</gene>
<name>A0A3E0DX05_9FLAO</name>
<comment type="caution">
    <text evidence="1">The sequence shown here is derived from an EMBL/GenBank/DDBJ whole genome shotgun (WGS) entry which is preliminary data.</text>
</comment>
<sequence>MKLNFKLLVILFTIITFSCKNEEKEESINVSKAKDVSKNLNISLLLDLSDRISPTKFPNPTMEYYLRDVGYINSVSEAFTEHVRSKKVILAHDKIQLFFDPTPLNPEINKISKDLKIEFNKGNVSKEIISKSKTTYAVKPLEIYKLAIKDGNYIGSDIWKFFKTKINDYCVEKDYRNILVILTDGYIYYKDTQIKDGNLTTYLSPELIKSNNLNSPQWSEKIINQKLGFIKANDNLSNLEILVLGINPDQKNPYEEDVIKTYWENWFKAMKVKRFEIRNTDLPSNMDKIIKDFISNKE</sequence>
<organism evidence="1 2">
    <name type="scientific">Flavobacterium aquicola</name>
    <dbReference type="NCBI Taxonomy" id="1682742"/>
    <lineage>
        <taxon>Bacteria</taxon>
        <taxon>Pseudomonadati</taxon>
        <taxon>Bacteroidota</taxon>
        <taxon>Flavobacteriia</taxon>
        <taxon>Flavobacteriales</taxon>
        <taxon>Flavobacteriaceae</taxon>
        <taxon>Flavobacterium</taxon>
    </lineage>
</organism>
<dbReference type="Proteomes" id="UP000257136">
    <property type="component" value="Unassembled WGS sequence"/>
</dbReference>
<protein>
    <recommendedName>
        <fullName evidence="3">VWFA domain-containing protein</fullName>
    </recommendedName>
</protein>
<evidence type="ECO:0000313" key="1">
    <source>
        <dbReference type="EMBL" id="REG90485.1"/>
    </source>
</evidence>
<dbReference type="EMBL" id="QUNI01000020">
    <property type="protein sequence ID" value="REG90485.1"/>
    <property type="molecule type" value="Genomic_DNA"/>
</dbReference>
<reference evidence="1 2" key="1">
    <citation type="submission" date="2018-08" db="EMBL/GenBank/DDBJ databases">
        <title>Genomic Encyclopedia of Archaeal and Bacterial Type Strains, Phase II (KMG-II): from individual species to whole genera.</title>
        <authorList>
            <person name="Goeker M."/>
        </authorList>
    </citation>
    <scope>NUCLEOTIDE SEQUENCE [LARGE SCALE GENOMIC DNA]</scope>
    <source>
        <strain evidence="1 2">DSM 100880</strain>
    </source>
</reference>
<dbReference type="RefSeq" id="WP_115815184.1">
    <property type="nucleotide sequence ID" value="NZ_QUNI01000020.1"/>
</dbReference>
<accession>A0A3E0DX05</accession>
<evidence type="ECO:0000313" key="2">
    <source>
        <dbReference type="Proteomes" id="UP000257136"/>
    </source>
</evidence>
<dbReference type="PROSITE" id="PS51257">
    <property type="entry name" value="PROKAR_LIPOPROTEIN"/>
    <property type="match status" value="1"/>
</dbReference>
<proteinExistence type="predicted"/>
<dbReference type="AlphaFoldDB" id="A0A3E0DX05"/>
<dbReference type="OrthoDB" id="945646at2"/>
<evidence type="ECO:0008006" key="3">
    <source>
        <dbReference type="Google" id="ProtNLM"/>
    </source>
</evidence>